<comment type="caution">
    <text evidence="2">The sequence shown here is derived from an EMBL/GenBank/DDBJ whole genome shotgun (WGS) entry which is preliminary data.</text>
</comment>
<feature type="non-terminal residue" evidence="2">
    <location>
        <position position="1"/>
    </location>
</feature>
<evidence type="ECO:0000256" key="1">
    <source>
        <dbReference type="SAM" id="Coils"/>
    </source>
</evidence>
<proteinExistence type="predicted"/>
<feature type="coiled-coil region" evidence="1">
    <location>
        <begin position="6"/>
        <end position="33"/>
    </location>
</feature>
<organism evidence="2 3">
    <name type="scientific">Rotaria magnacalcarata</name>
    <dbReference type="NCBI Taxonomy" id="392030"/>
    <lineage>
        <taxon>Eukaryota</taxon>
        <taxon>Metazoa</taxon>
        <taxon>Spiralia</taxon>
        <taxon>Gnathifera</taxon>
        <taxon>Rotifera</taxon>
        <taxon>Eurotatoria</taxon>
        <taxon>Bdelloidea</taxon>
        <taxon>Philodinida</taxon>
        <taxon>Philodinidae</taxon>
        <taxon>Rotaria</taxon>
    </lineage>
</organism>
<dbReference type="EMBL" id="CAJOBI010139421">
    <property type="protein sequence ID" value="CAF4760718.1"/>
    <property type="molecule type" value="Genomic_DNA"/>
</dbReference>
<protein>
    <submittedName>
        <fullName evidence="2">Uncharacterized protein</fullName>
    </submittedName>
</protein>
<dbReference type="Proteomes" id="UP000676336">
    <property type="component" value="Unassembled WGS sequence"/>
</dbReference>
<dbReference type="AlphaFoldDB" id="A0A8S3ASK2"/>
<evidence type="ECO:0000313" key="3">
    <source>
        <dbReference type="Proteomes" id="UP000676336"/>
    </source>
</evidence>
<evidence type="ECO:0000313" key="2">
    <source>
        <dbReference type="EMBL" id="CAF4760718.1"/>
    </source>
</evidence>
<name>A0A8S3ASK2_9BILA</name>
<reference evidence="2" key="1">
    <citation type="submission" date="2021-02" db="EMBL/GenBank/DDBJ databases">
        <authorList>
            <person name="Nowell W R."/>
        </authorList>
    </citation>
    <scope>NUCLEOTIDE SEQUENCE</scope>
</reference>
<sequence length="37" mass="4589">MLEDEYKKLEDDHQHLQIQYEEVQKKNLTLEDDLNRS</sequence>
<gene>
    <name evidence="2" type="ORF">SMN809_LOCUS45531</name>
</gene>
<keyword evidence="1" id="KW-0175">Coiled coil</keyword>
<accession>A0A8S3ASK2</accession>